<dbReference type="Proteomes" id="UP000184499">
    <property type="component" value="Unassembled WGS sequence"/>
</dbReference>
<protein>
    <submittedName>
        <fullName evidence="1">Uncharacterized protein</fullName>
    </submittedName>
</protein>
<dbReference type="STRING" id="767769.A0A1L9U7S0"/>
<sequence length="128" mass="14179">MVHTKAVSSTLLPFTLLPSISRLSYLADLLGIRWDACRKIHRATGWMAVALLSFHIVEKLPVTVSLFLTPDRSVDPPSPQVLAIHSAIGRILHLSAAGEYINDYIRDLEEMKGGEVMHDGSKPLDDYV</sequence>
<dbReference type="OrthoDB" id="2104739at2759"/>
<gene>
    <name evidence="1" type="ORF">ASPBRDRAFT_34075</name>
</gene>
<evidence type="ECO:0000313" key="2">
    <source>
        <dbReference type="Proteomes" id="UP000184499"/>
    </source>
</evidence>
<dbReference type="RefSeq" id="XP_067474958.1">
    <property type="nucleotide sequence ID" value="XM_067623185.1"/>
</dbReference>
<evidence type="ECO:0000313" key="1">
    <source>
        <dbReference type="EMBL" id="OJJ67709.1"/>
    </source>
</evidence>
<reference evidence="2" key="1">
    <citation type="journal article" date="2017" name="Genome Biol.">
        <title>Comparative genomics reveals high biological diversity and specific adaptations in the industrially and medically important fungal genus Aspergillus.</title>
        <authorList>
            <person name="de Vries R.P."/>
            <person name="Riley R."/>
            <person name="Wiebenga A."/>
            <person name="Aguilar-Osorio G."/>
            <person name="Amillis S."/>
            <person name="Uchima C.A."/>
            <person name="Anderluh G."/>
            <person name="Asadollahi M."/>
            <person name="Askin M."/>
            <person name="Barry K."/>
            <person name="Battaglia E."/>
            <person name="Bayram O."/>
            <person name="Benocci T."/>
            <person name="Braus-Stromeyer S.A."/>
            <person name="Caldana C."/>
            <person name="Canovas D."/>
            <person name="Cerqueira G.C."/>
            <person name="Chen F."/>
            <person name="Chen W."/>
            <person name="Choi C."/>
            <person name="Clum A."/>
            <person name="Dos Santos R.A."/>
            <person name="Damasio A.R."/>
            <person name="Diallinas G."/>
            <person name="Emri T."/>
            <person name="Fekete E."/>
            <person name="Flipphi M."/>
            <person name="Freyberg S."/>
            <person name="Gallo A."/>
            <person name="Gournas C."/>
            <person name="Habgood R."/>
            <person name="Hainaut M."/>
            <person name="Harispe M.L."/>
            <person name="Henrissat B."/>
            <person name="Hilden K.S."/>
            <person name="Hope R."/>
            <person name="Hossain A."/>
            <person name="Karabika E."/>
            <person name="Karaffa L."/>
            <person name="Karanyi Z."/>
            <person name="Krasevec N."/>
            <person name="Kuo A."/>
            <person name="Kusch H."/>
            <person name="LaButti K."/>
            <person name="Lagendijk E.L."/>
            <person name="Lapidus A."/>
            <person name="Levasseur A."/>
            <person name="Lindquist E."/>
            <person name="Lipzen A."/>
            <person name="Logrieco A.F."/>
            <person name="MacCabe A."/>
            <person name="Maekelae M.R."/>
            <person name="Malavazi I."/>
            <person name="Melin P."/>
            <person name="Meyer V."/>
            <person name="Mielnichuk N."/>
            <person name="Miskei M."/>
            <person name="Molnar A.P."/>
            <person name="Mule G."/>
            <person name="Ngan C.Y."/>
            <person name="Orejas M."/>
            <person name="Orosz E."/>
            <person name="Ouedraogo J.P."/>
            <person name="Overkamp K.M."/>
            <person name="Park H.-S."/>
            <person name="Perrone G."/>
            <person name="Piumi F."/>
            <person name="Punt P.J."/>
            <person name="Ram A.F."/>
            <person name="Ramon A."/>
            <person name="Rauscher S."/>
            <person name="Record E."/>
            <person name="Riano-Pachon D.M."/>
            <person name="Robert V."/>
            <person name="Roehrig J."/>
            <person name="Ruller R."/>
            <person name="Salamov A."/>
            <person name="Salih N.S."/>
            <person name="Samson R.A."/>
            <person name="Sandor E."/>
            <person name="Sanguinetti M."/>
            <person name="Schuetze T."/>
            <person name="Sepcic K."/>
            <person name="Shelest E."/>
            <person name="Sherlock G."/>
            <person name="Sophianopoulou V."/>
            <person name="Squina F.M."/>
            <person name="Sun H."/>
            <person name="Susca A."/>
            <person name="Todd R.B."/>
            <person name="Tsang A."/>
            <person name="Unkles S.E."/>
            <person name="van de Wiele N."/>
            <person name="van Rossen-Uffink D."/>
            <person name="Oliveira J.V."/>
            <person name="Vesth T.C."/>
            <person name="Visser J."/>
            <person name="Yu J.-H."/>
            <person name="Zhou M."/>
            <person name="Andersen M.R."/>
            <person name="Archer D.B."/>
            <person name="Baker S.E."/>
            <person name="Benoit I."/>
            <person name="Brakhage A.A."/>
            <person name="Braus G.H."/>
            <person name="Fischer R."/>
            <person name="Frisvad J.C."/>
            <person name="Goldman G.H."/>
            <person name="Houbraken J."/>
            <person name="Oakley B."/>
            <person name="Pocsi I."/>
            <person name="Scazzocchio C."/>
            <person name="Seiboth B."/>
            <person name="vanKuyk P.A."/>
            <person name="Wortman J."/>
            <person name="Dyer P.S."/>
            <person name="Grigoriev I.V."/>
        </authorList>
    </citation>
    <scope>NUCLEOTIDE SEQUENCE [LARGE SCALE GENOMIC DNA]</scope>
    <source>
        <strain evidence="2">CBS 101740 / IMI 381727 / IBT 21946</strain>
    </source>
</reference>
<dbReference type="GeneID" id="93575673"/>
<keyword evidence="2" id="KW-1185">Reference proteome</keyword>
<name>A0A1L9U7S0_ASPBC</name>
<accession>A0A1L9U7S0</accession>
<proteinExistence type="predicted"/>
<dbReference type="AlphaFoldDB" id="A0A1L9U7S0"/>
<dbReference type="VEuPathDB" id="FungiDB:ASPBRDRAFT_34075"/>
<organism evidence="1 2">
    <name type="scientific">Aspergillus brasiliensis (strain CBS 101740 / IMI 381727 / IBT 21946)</name>
    <dbReference type="NCBI Taxonomy" id="767769"/>
    <lineage>
        <taxon>Eukaryota</taxon>
        <taxon>Fungi</taxon>
        <taxon>Dikarya</taxon>
        <taxon>Ascomycota</taxon>
        <taxon>Pezizomycotina</taxon>
        <taxon>Eurotiomycetes</taxon>
        <taxon>Eurotiomycetidae</taxon>
        <taxon>Eurotiales</taxon>
        <taxon>Aspergillaceae</taxon>
        <taxon>Aspergillus</taxon>
        <taxon>Aspergillus subgen. Circumdati</taxon>
    </lineage>
</organism>
<dbReference type="EMBL" id="KV878693">
    <property type="protein sequence ID" value="OJJ67709.1"/>
    <property type="molecule type" value="Genomic_DNA"/>
</dbReference>